<evidence type="ECO:0000256" key="4">
    <source>
        <dbReference type="ARBA" id="ARBA00022692"/>
    </source>
</evidence>
<name>A0ABQ0J7L9_9VIBR</name>
<evidence type="ECO:0000313" key="10">
    <source>
        <dbReference type="Proteomes" id="UP000029223"/>
    </source>
</evidence>
<evidence type="ECO:0000256" key="3">
    <source>
        <dbReference type="ARBA" id="ARBA00022452"/>
    </source>
</evidence>
<dbReference type="InterPro" id="IPR005017">
    <property type="entry name" value="OMPP1/FadL/TodX"/>
</dbReference>
<evidence type="ECO:0000256" key="7">
    <source>
        <dbReference type="ARBA" id="ARBA00023237"/>
    </source>
</evidence>
<keyword evidence="3" id="KW-1134">Transmembrane beta strand</keyword>
<proteinExistence type="inferred from homology"/>
<dbReference type="PANTHER" id="PTHR35093">
    <property type="entry name" value="OUTER MEMBRANE PROTEIN NMB0088-RELATED"/>
    <property type="match status" value="1"/>
</dbReference>
<evidence type="ECO:0000256" key="2">
    <source>
        <dbReference type="ARBA" id="ARBA00008163"/>
    </source>
</evidence>
<reference evidence="10" key="1">
    <citation type="submission" date="2014-09" db="EMBL/GenBank/DDBJ databases">
        <title>Vibrio variabilis JCM 19239. (C206) whole genome shotgun sequence.</title>
        <authorList>
            <person name="Sawabe T."/>
            <person name="Meirelles P."/>
            <person name="Nakanishi M."/>
            <person name="Sayaka M."/>
            <person name="Hattori M."/>
            <person name="Ohkuma M."/>
        </authorList>
    </citation>
    <scope>NUCLEOTIDE SEQUENCE [LARGE SCALE GENOMIC DNA]</scope>
    <source>
        <strain evidence="10">JCM 19239</strain>
    </source>
</reference>
<keyword evidence="4" id="KW-0812">Transmembrane</keyword>
<dbReference type="Pfam" id="PF03349">
    <property type="entry name" value="Toluene_X"/>
    <property type="match status" value="1"/>
</dbReference>
<keyword evidence="5 8" id="KW-0732">Signal</keyword>
<comment type="caution">
    <text evidence="9">The sequence shown here is derived from an EMBL/GenBank/DDBJ whole genome shotgun (WGS) entry which is preliminary data.</text>
</comment>
<dbReference type="EMBL" id="BBMS01000005">
    <property type="protein sequence ID" value="GAL24711.1"/>
    <property type="molecule type" value="Genomic_DNA"/>
</dbReference>
<evidence type="ECO:0000256" key="5">
    <source>
        <dbReference type="ARBA" id="ARBA00022729"/>
    </source>
</evidence>
<keyword evidence="10" id="KW-1185">Reference proteome</keyword>
<dbReference type="SUPFAM" id="SSF56935">
    <property type="entry name" value="Porins"/>
    <property type="match status" value="1"/>
</dbReference>
<keyword evidence="7" id="KW-0998">Cell outer membrane</keyword>
<evidence type="ECO:0000256" key="1">
    <source>
        <dbReference type="ARBA" id="ARBA00004571"/>
    </source>
</evidence>
<keyword evidence="6" id="KW-0472">Membrane</keyword>
<evidence type="ECO:0000256" key="6">
    <source>
        <dbReference type="ARBA" id="ARBA00023136"/>
    </source>
</evidence>
<organism evidence="9 10">
    <name type="scientific">Vibrio variabilis</name>
    <dbReference type="NCBI Taxonomy" id="990271"/>
    <lineage>
        <taxon>Bacteria</taxon>
        <taxon>Pseudomonadati</taxon>
        <taxon>Pseudomonadota</taxon>
        <taxon>Gammaproteobacteria</taxon>
        <taxon>Vibrionales</taxon>
        <taxon>Vibrionaceae</taxon>
        <taxon>Vibrio</taxon>
    </lineage>
</organism>
<protein>
    <submittedName>
        <fullName evidence="9">Long-chain fatty acid transport protein</fullName>
    </submittedName>
</protein>
<comment type="subcellular location">
    <subcellularLocation>
        <location evidence="1">Cell outer membrane</location>
        <topology evidence="1">Multi-pass membrane protein</topology>
    </subcellularLocation>
</comment>
<gene>
    <name evidence="9" type="ORF">JCM19239_7311</name>
</gene>
<comment type="similarity">
    <text evidence="2">Belongs to the OmpP1/FadL family.</text>
</comment>
<dbReference type="Gene3D" id="2.40.160.60">
    <property type="entry name" value="Outer membrane protein transport protein (OMPP1/FadL/TodX)"/>
    <property type="match status" value="1"/>
</dbReference>
<dbReference type="Proteomes" id="UP000029223">
    <property type="component" value="Unassembled WGS sequence"/>
</dbReference>
<accession>A0ABQ0J7L9</accession>
<feature type="signal peptide" evidence="8">
    <location>
        <begin position="1"/>
        <end position="21"/>
    </location>
</feature>
<feature type="chain" id="PRO_5046415668" evidence="8">
    <location>
        <begin position="22"/>
        <end position="388"/>
    </location>
</feature>
<dbReference type="PANTHER" id="PTHR35093:SF8">
    <property type="entry name" value="OUTER MEMBRANE PROTEIN NMB0088-RELATED"/>
    <property type="match status" value="1"/>
</dbReference>
<evidence type="ECO:0000313" key="9">
    <source>
        <dbReference type="EMBL" id="GAL24711.1"/>
    </source>
</evidence>
<evidence type="ECO:0000256" key="8">
    <source>
        <dbReference type="SAM" id="SignalP"/>
    </source>
</evidence>
<reference evidence="10" key="2">
    <citation type="submission" date="2014-09" db="EMBL/GenBank/DDBJ databases">
        <authorList>
            <consortium name="NBRP consortium"/>
            <person name="Sawabe T."/>
            <person name="Meirelles P."/>
            <person name="Nakanishi M."/>
            <person name="Sayaka M."/>
            <person name="Hattori M."/>
            <person name="Ohkuma M."/>
        </authorList>
    </citation>
    <scope>NUCLEOTIDE SEQUENCE [LARGE SCALE GENOMIC DNA]</scope>
    <source>
        <strain evidence="10">JCM 19239</strain>
    </source>
</reference>
<sequence length="388" mass="41475">MMKKTTLAIALMASISGFTHAGGILLHEVATLDSVSSAGVGNSTNRIDASSAITSPAGLTSVEDSSFSLGLQYLDAYSDHNGKGNYSGLSSDGKNASLVPSLAYAKRVNDSWVLGASLHGDGGLGMDYDKGLTGLHFVDDMAQEALNIHFAAGYQFNDSLSFGGALVIQHIMTSFDVGYTVQGVDLVRVTGEGGSTAASFILSAMYDLSDATYLSANYKHKVDHRGSDIDVDVTVGGQQVTRTIQQDVTWPSRFDLGIHHSLSNELTLKAMTGVELWSQFDDQANNVYSLGAALTYAQNDWVYQAGIKHDTAMYDIDNMSPELAIGANWSLGMGAEKTLSNGHRLGVAYQYRDLGTQDVTYGDADGKPYFQGSVDSNRIHVLSMSYAY</sequence>